<dbReference type="PANTHER" id="PTHR30081:SF1">
    <property type="entry name" value="PROTEIN TRANSLOCASE SUBUNIT SECD"/>
    <property type="match status" value="1"/>
</dbReference>
<dbReference type="NCBIfam" id="TIGR00916">
    <property type="entry name" value="2A0604s01"/>
    <property type="match status" value="1"/>
</dbReference>
<evidence type="ECO:0000313" key="12">
    <source>
        <dbReference type="EMBL" id="MCH5598347.1"/>
    </source>
</evidence>
<feature type="transmembrane region" description="Helical" evidence="9">
    <location>
        <begin position="193"/>
        <end position="212"/>
    </location>
</feature>
<keyword evidence="6 9" id="KW-1133">Transmembrane helix</keyword>
<sequence length="455" mass="50089">MFSIPEKKSPAVELHAIKTYGRETAKLGGEMVTDAGYDFDQTGKTNVSLTMNPAGAKIWADLTRANVNRPIAIVVDNIVYSAPNVDEAIEGGSSRISGNFSQEEASDLSNILKIGKLPAPAKIVSDTTVGPTLGAAALQGGMWSFIISFIVIFILMIIYYNTAGWIANIALILNLLFTIGVLAGFGFTLTAPGIAGLVLTIGMAVDTNVIIYERIKEELRKGKGYIPAINDGYKHSLSPVLDGHVTTLLTACILFYFGLGPVRGFATTQIIGLLLSLFCGILVSRWVSDWFTTKKRHLNYFSKIANTIERKSNFKFIEFRKRAYVISIIIIALGISTIFNGFDYGVEFDGGRSYKIEFGKKVDVEAIRNDLKTAFEDENPIIKTVGDESRLDITTSYLIRDPKTQVADSIVEHKLYDGLKKYLPANTSFQQFDAVHKKESKKVLPTISDDLKKEH</sequence>
<evidence type="ECO:0000256" key="7">
    <source>
        <dbReference type="ARBA" id="ARBA00023010"/>
    </source>
</evidence>
<gene>
    <name evidence="12" type="primary">secD</name>
    <name evidence="12" type="ORF">MKP09_10700</name>
</gene>
<feature type="domain" description="Protein export membrane protein SecD/SecF C-terminal" evidence="10">
    <location>
        <begin position="121"/>
        <end position="287"/>
    </location>
</feature>
<dbReference type="Pfam" id="PF22599">
    <property type="entry name" value="SecDF_P1_head"/>
    <property type="match status" value="1"/>
</dbReference>
<accession>A0ABS9SJ06</accession>
<dbReference type="InterPro" id="IPR055344">
    <property type="entry name" value="SecD_SecF_C_bact"/>
</dbReference>
<keyword evidence="8 9" id="KW-0472">Membrane</keyword>
<feature type="transmembrane region" description="Helical" evidence="9">
    <location>
        <begin position="240"/>
        <end position="259"/>
    </location>
</feature>
<feature type="transmembrane region" description="Helical" evidence="9">
    <location>
        <begin position="141"/>
        <end position="160"/>
    </location>
</feature>
<protein>
    <submittedName>
        <fullName evidence="12">Protein translocase subunit SecD</fullName>
    </submittedName>
</protein>
<evidence type="ECO:0000256" key="2">
    <source>
        <dbReference type="ARBA" id="ARBA00022448"/>
    </source>
</evidence>
<dbReference type="RefSeq" id="WP_240828541.1">
    <property type="nucleotide sequence ID" value="NZ_JAKWBL010000001.1"/>
</dbReference>
<dbReference type="SUPFAM" id="SSF82866">
    <property type="entry name" value="Multidrug efflux transporter AcrB transmembrane domain"/>
    <property type="match status" value="1"/>
</dbReference>
<keyword evidence="2" id="KW-0813">Transport</keyword>
<dbReference type="InterPro" id="IPR005791">
    <property type="entry name" value="SecD"/>
</dbReference>
<evidence type="ECO:0000259" key="11">
    <source>
        <dbReference type="Pfam" id="PF22599"/>
    </source>
</evidence>
<name>A0ABS9SJ06_9BACT</name>
<dbReference type="Gene3D" id="3.30.1360.200">
    <property type="match status" value="1"/>
</dbReference>
<comment type="caution">
    <text evidence="12">The sequence shown here is derived from an EMBL/GenBank/DDBJ whole genome shotgun (WGS) entry which is preliminary data.</text>
</comment>
<dbReference type="EMBL" id="JAKWBL010000001">
    <property type="protein sequence ID" value="MCH5598347.1"/>
    <property type="molecule type" value="Genomic_DNA"/>
</dbReference>
<dbReference type="InterPro" id="IPR054384">
    <property type="entry name" value="SecDF_P1_head"/>
</dbReference>
<dbReference type="PRINTS" id="PR00702">
    <property type="entry name" value="ACRIFLAVINRP"/>
</dbReference>
<proteinExistence type="predicted"/>
<evidence type="ECO:0000313" key="13">
    <source>
        <dbReference type="Proteomes" id="UP001202248"/>
    </source>
</evidence>
<feature type="transmembrane region" description="Helical" evidence="9">
    <location>
        <begin position="323"/>
        <end position="342"/>
    </location>
</feature>
<evidence type="ECO:0000256" key="3">
    <source>
        <dbReference type="ARBA" id="ARBA00022475"/>
    </source>
</evidence>
<dbReference type="NCBIfam" id="TIGR01129">
    <property type="entry name" value="secD"/>
    <property type="match status" value="1"/>
</dbReference>
<keyword evidence="4 9" id="KW-0812">Transmembrane</keyword>
<keyword evidence="5" id="KW-0653">Protein transport</keyword>
<organism evidence="12 13">
    <name type="scientific">Niabella ginsengisoli</name>
    <dbReference type="NCBI Taxonomy" id="522298"/>
    <lineage>
        <taxon>Bacteria</taxon>
        <taxon>Pseudomonadati</taxon>
        <taxon>Bacteroidota</taxon>
        <taxon>Chitinophagia</taxon>
        <taxon>Chitinophagales</taxon>
        <taxon>Chitinophagaceae</taxon>
        <taxon>Niabella</taxon>
    </lineage>
</organism>
<dbReference type="InterPro" id="IPR048634">
    <property type="entry name" value="SecD_SecF_C"/>
</dbReference>
<dbReference type="Pfam" id="PF02355">
    <property type="entry name" value="SecD_SecF_C"/>
    <property type="match status" value="1"/>
</dbReference>
<dbReference type="Gene3D" id="1.20.1640.10">
    <property type="entry name" value="Multidrug efflux transporter AcrB transmembrane domain"/>
    <property type="match status" value="1"/>
</dbReference>
<comment type="subcellular location">
    <subcellularLocation>
        <location evidence="1">Cell membrane</location>
        <topology evidence="1">Multi-pass membrane protein</topology>
    </subcellularLocation>
</comment>
<dbReference type="Proteomes" id="UP001202248">
    <property type="component" value="Unassembled WGS sequence"/>
</dbReference>
<feature type="transmembrane region" description="Helical" evidence="9">
    <location>
        <begin position="265"/>
        <end position="287"/>
    </location>
</feature>
<keyword evidence="13" id="KW-1185">Reference proteome</keyword>
<evidence type="ECO:0000256" key="5">
    <source>
        <dbReference type="ARBA" id="ARBA00022927"/>
    </source>
</evidence>
<keyword evidence="3" id="KW-1003">Cell membrane</keyword>
<feature type="transmembrane region" description="Helical" evidence="9">
    <location>
        <begin position="165"/>
        <end position="187"/>
    </location>
</feature>
<evidence type="ECO:0000256" key="6">
    <source>
        <dbReference type="ARBA" id="ARBA00022989"/>
    </source>
</evidence>
<dbReference type="InterPro" id="IPR001036">
    <property type="entry name" value="Acrflvin-R"/>
</dbReference>
<evidence type="ECO:0000256" key="9">
    <source>
        <dbReference type="SAM" id="Phobius"/>
    </source>
</evidence>
<evidence type="ECO:0000256" key="1">
    <source>
        <dbReference type="ARBA" id="ARBA00004651"/>
    </source>
</evidence>
<evidence type="ECO:0000256" key="4">
    <source>
        <dbReference type="ARBA" id="ARBA00022692"/>
    </source>
</evidence>
<feature type="domain" description="SecDF P1 head subdomain" evidence="11">
    <location>
        <begin position="23"/>
        <end position="119"/>
    </location>
</feature>
<keyword evidence="7" id="KW-0811">Translocation</keyword>
<evidence type="ECO:0000259" key="10">
    <source>
        <dbReference type="Pfam" id="PF02355"/>
    </source>
</evidence>
<dbReference type="PANTHER" id="PTHR30081">
    <property type="entry name" value="PROTEIN-EXPORT MEMBRANE PROTEIN SEC"/>
    <property type="match status" value="1"/>
</dbReference>
<dbReference type="InterPro" id="IPR022813">
    <property type="entry name" value="SecD/SecF_arch_bac"/>
</dbReference>
<evidence type="ECO:0000256" key="8">
    <source>
        <dbReference type="ARBA" id="ARBA00023136"/>
    </source>
</evidence>
<reference evidence="12 13" key="1">
    <citation type="submission" date="2022-02" db="EMBL/GenBank/DDBJ databases">
        <authorList>
            <person name="Min J."/>
        </authorList>
    </citation>
    <scope>NUCLEOTIDE SEQUENCE [LARGE SCALE GENOMIC DNA]</scope>
    <source>
        <strain evidence="12 13">GR10-1</strain>
    </source>
</reference>